<reference evidence="3 4" key="1">
    <citation type="submission" date="2019-08" db="EMBL/GenBank/DDBJ databases">
        <title>Whole genome of Aphis craccivora.</title>
        <authorList>
            <person name="Voronova N.V."/>
            <person name="Shulinski R.S."/>
            <person name="Bandarenka Y.V."/>
            <person name="Zhorov D.G."/>
            <person name="Warner D."/>
        </authorList>
    </citation>
    <scope>NUCLEOTIDE SEQUENCE [LARGE SCALE GENOMIC DNA]</scope>
    <source>
        <strain evidence="3">180601</strain>
        <tissue evidence="3">Whole Body</tissue>
    </source>
</reference>
<keyword evidence="2" id="KW-1133">Transmembrane helix</keyword>
<keyword evidence="4" id="KW-1185">Reference proteome</keyword>
<protein>
    <submittedName>
        <fullName evidence="3">Uncharacterized protein</fullName>
    </submittedName>
</protein>
<proteinExistence type="predicted"/>
<sequence length="283" mass="32878">MMSAKLKNAKSIIQEGHFFSRATHLYLSSFKVFTILLLTLLDISTIVVNAAPLNLENEWAAVVVPITRPPVTTHQVQNVTKIEAFQKWWNAIATIYPKRSRTTEKYFPLYSTFRGFSYSGMDLSKNYNGKNPHDKKKFSKNKHKKNKGGTNYYDQHCGKNLHREHCSKNQCDKPFEKNRHKKHCAKTRNRDGRHSNNYHEQNKLQKMKKCNKRKEFIVDNKVIVNINKNRTLSTTLLPVTTTVPVLVSTTHKCVEQSSIFSFVDICILIYCIFFLIAVCFIRM</sequence>
<dbReference type="EMBL" id="VUJU01006816">
    <property type="protein sequence ID" value="KAF0747517.1"/>
    <property type="molecule type" value="Genomic_DNA"/>
</dbReference>
<accession>A0A6G0Y1F0</accession>
<keyword evidence="2" id="KW-0472">Membrane</keyword>
<keyword evidence="2" id="KW-0812">Transmembrane</keyword>
<evidence type="ECO:0000256" key="1">
    <source>
        <dbReference type="SAM" id="MobiDB-lite"/>
    </source>
</evidence>
<feature type="region of interest" description="Disordered" evidence="1">
    <location>
        <begin position="183"/>
        <end position="204"/>
    </location>
</feature>
<name>A0A6G0Y1F0_APHCR</name>
<evidence type="ECO:0000313" key="3">
    <source>
        <dbReference type="EMBL" id="KAF0747517.1"/>
    </source>
</evidence>
<gene>
    <name evidence="3" type="ORF">FWK35_00024227</name>
</gene>
<feature type="compositionally biased region" description="Basic residues" evidence="1">
    <location>
        <begin position="133"/>
        <end position="147"/>
    </location>
</feature>
<comment type="caution">
    <text evidence="3">The sequence shown here is derived from an EMBL/GenBank/DDBJ whole genome shotgun (WGS) entry which is preliminary data.</text>
</comment>
<evidence type="ECO:0000313" key="4">
    <source>
        <dbReference type="Proteomes" id="UP000478052"/>
    </source>
</evidence>
<feature type="region of interest" description="Disordered" evidence="1">
    <location>
        <begin position="127"/>
        <end position="152"/>
    </location>
</feature>
<dbReference type="AlphaFoldDB" id="A0A6G0Y1F0"/>
<dbReference type="Proteomes" id="UP000478052">
    <property type="component" value="Unassembled WGS sequence"/>
</dbReference>
<evidence type="ECO:0000256" key="2">
    <source>
        <dbReference type="SAM" id="Phobius"/>
    </source>
</evidence>
<organism evidence="3 4">
    <name type="scientific">Aphis craccivora</name>
    <name type="common">Cowpea aphid</name>
    <dbReference type="NCBI Taxonomy" id="307492"/>
    <lineage>
        <taxon>Eukaryota</taxon>
        <taxon>Metazoa</taxon>
        <taxon>Ecdysozoa</taxon>
        <taxon>Arthropoda</taxon>
        <taxon>Hexapoda</taxon>
        <taxon>Insecta</taxon>
        <taxon>Pterygota</taxon>
        <taxon>Neoptera</taxon>
        <taxon>Paraneoptera</taxon>
        <taxon>Hemiptera</taxon>
        <taxon>Sternorrhyncha</taxon>
        <taxon>Aphidomorpha</taxon>
        <taxon>Aphidoidea</taxon>
        <taxon>Aphididae</taxon>
        <taxon>Aphidini</taxon>
        <taxon>Aphis</taxon>
        <taxon>Aphis</taxon>
    </lineage>
</organism>
<feature type="transmembrane region" description="Helical" evidence="2">
    <location>
        <begin position="259"/>
        <end position="281"/>
    </location>
</feature>